<keyword evidence="2" id="KW-1003">Cell membrane</keyword>
<evidence type="ECO:0000259" key="10">
    <source>
        <dbReference type="Pfam" id="PF20238"/>
    </source>
</evidence>
<dbReference type="InterPro" id="IPR046530">
    <property type="entry name" value="BIM1-like_dom"/>
</dbReference>
<evidence type="ECO:0000313" key="11">
    <source>
        <dbReference type="EMBL" id="KAK0631147.1"/>
    </source>
</evidence>
<evidence type="ECO:0000256" key="6">
    <source>
        <dbReference type="ARBA" id="ARBA00023180"/>
    </source>
</evidence>
<accession>A0AA40CAI7</accession>
<dbReference type="PANTHER" id="PTHR34992:SF1">
    <property type="entry name" value="COPPER ACQUISITION FACTOR BIM1-LIKE DOMAIN-CONTAINING PROTEIN"/>
    <property type="match status" value="1"/>
</dbReference>
<protein>
    <recommendedName>
        <fullName evidence="10">Copper acquisition factor BIM1-like domain-containing protein</fullName>
    </recommendedName>
</protein>
<evidence type="ECO:0000256" key="2">
    <source>
        <dbReference type="ARBA" id="ARBA00022475"/>
    </source>
</evidence>
<evidence type="ECO:0000256" key="1">
    <source>
        <dbReference type="ARBA" id="ARBA00004609"/>
    </source>
</evidence>
<keyword evidence="3" id="KW-0336">GPI-anchor</keyword>
<reference evidence="11" key="1">
    <citation type="submission" date="2023-06" db="EMBL/GenBank/DDBJ databases">
        <title>Genome-scale phylogeny and comparative genomics of the fungal order Sordariales.</title>
        <authorList>
            <consortium name="Lawrence Berkeley National Laboratory"/>
            <person name="Hensen N."/>
            <person name="Bonometti L."/>
            <person name="Westerberg I."/>
            <person name="Brannstrom I.O."/>
            <person name="Guillou S."/>
            <person name="Cros-Aarteil S."/>
            <person name="Calhoun S."/>
            <person name="Haridas S."/>
            <person name="Kuo A."/>
            <person name="Mondo S."/>
            <person name="Pangilinan J."/>
            <person name="Riley R."/>
            <person name="LaButti K."/>
            <person name="Andreopoulos B."/>
            <person name="Lipzen A."/>
            <person name="Chen C."/>
            <person name="Yanf M."/>
            <person name="Daum C."/>
            <person name="Ng V."/>
            <person name="Clum A."/>
            <person name="Steindorff A."/>
            <person name="Ohm R."/>
            <person name="Martin F."/>
            <person name="Silar P."/>
            <person name="Natvig D."/>
            <person name="Lalanne C."/>
            <person name="Gautier V."/>
            <person name="Ament-velasquez S.L."/>
            <person name="Kruys A."/>
            <person name="Hutchinson M.I."/>
            <person name="Powell A.J."/>
            <person name="Barry K."/>
            <person name="Miller A.N."/>
            <person name="Grigoriev I.V."/>
            <person name="Debuchy R."/>
            <person name="Gladieux P."/>
            <person name="Thoren M.H."/>
            <person name="Johannesson H."/>
        </authorList>
    </citation>
    <scope>NUCLEOTIDE SEQUENCE</scope>
    <source>
        <strain evidence="11">SMH3391-2</strain>
    </source>
</reference>
<evidence type="ECO:0000256" key="7">
    <source>
        <dbReference type="ARBA" id="ARBA00023288"/>
    </source>
</evidence>
<comment type="caution">
    <text evidence="11">The sequence shown here is derived from an EMBL/GenBank/DDBJ whole genome shotgun (WGS) entry which is preliminary data.</text>
</comment>
<dbReference type="GO" id="GO:0005886">
    <property type="term" value="C:plasma membrane"/>
    <property type="evidence" value="ECO:0007669"/>
    <property type="project" value="UniProtKB-SubCell"/>
</dbReference>
<dbReference type="EMBL" id="JAULSR010000002">
    <property type="protein sequence ID" value="KAK0631147.1"/>
    <property type="molecule type" value="Genomic_DNA"/>
</dbReference>
<feature type="chain" id="PRO_5041277663" description="Copper acquisition factor BIM1-like domain-containing protein" evidence="9">
    <location>
        <begin position="21"/>
        <end position="230"/>
    </location>
</feature>
<feature type="domain" description="Copper acquisition factor BIM1-like" evidence="10">
    <location>
        <begin position="19"/>
        <end position="159"/>
    </location>
</feature>
<proteinExistence type="predicted"/>
<evidence type="ECO:0000256" key="4">
    <source>
        <dbReference type="ARBA" id="ARBA00022729"/>
    </source>
</evidence>
<evidence type="ECO:0000256" key="8">
    <source>
        <dbReference type="SAM" id="MobiDB-lite"/>
    </source>
</evidence>
<dbReference type="PANTHER" id="PTHR34992">
    <property type="entry name" value="HYPHAL ANASTAMOSIS-7 PROTEIN"/>
    <property type="match status" value="1"/>
</dbReference>
<feature type="signal peptide" evidence="9">
    <location>
        <begin position="1"/>
        <end position="20"/>
    </location>
</feature>
<feature type="region of interest" description="Disordered" evidence="8">
    <location>
        <begin position="177"/>
        <end position="199"/>
    </location>
</feature>
<evidence type="ECO:0000256" key="3">
    <source>
        <dbReference type="ARBA" id="ARBA00022622"/>
    </source>
</evidence>
<gene>
    <name evidence="11" type="ORF">B0T17DRAFT_241664</name>
</gene>
<organism evidence="11 12">
    <name type="scientific">Bombardia bombarda</name>
    <dbReference type="NCBI Taxonomy" id="252184"/>
    <lineage>
        <taxon>Eukaryota</taxon>
        <taxon>Fungi</taxon>
        <taxon>Dikarya</taxon>
        <taxon>Ascomycota</taxon>
        <taxon>Pezizomycotina</taxon>
        <taxon>Sordariomycetes</taxon>
        <taxon>Sordariomycetidae</taxon>
        <taxon>Sordariales</taxon>
        <taxon>Lasiosphaeriaceae</taxon>
        <taxon>Bombardia</taxon>
    </lineage>
</organism>
<dbReference type="InterPro" id="IPR046936">
    <property type="entry name" value="BIM1-like"/>
</dbReference>
<dbReference type="Pfam" id="PF20238">
    <property type="entry name" value="BIM1-like_dom"/>
    <property type="match status" value="1"/>
</dbReference>
<keyword evidence="6" id="KW-0325">Glycoprotein</keyword>
<sequence length="230" mass="23200">MAPLRSLAAATLLFLSAANAHFTINSPVGLEGSNLDDDKEGNAPCGALNADLSQTTTNDFHVDGDFIALTLGHPQANWLFRGTLDPTSSNNWTQLFPILTQSGLGDFCEPAVTAPKAWAGKKGIIGIACDGPDGILYQCALVNFVSGSNTPGDACKNATTVTADFNDDALLSALVSNPTNSSSGSSTTGSAPTSSTTAAGNAAPALARGEFPLGSLAVAAVMAVIGGTLL</sequence>
<keyword evidence="5" id="KW-0472">Membrane</keyword>
<keyword evidence="7" id="KW-0449">Lipoprotein</keyword>
<name>A0AA40CAI7_9PEZI</name>
<comment type="subcellular location">
    <subcellularLocation>
        <location evidence="1">Cell membrane</location>
        <topology evidence="1">Lipid-anchor</topology>
        <topology evidence="1">GPI-anchor</topology>
    </subcellularLocation>
</comment>
<evidence type="ECO:0000256" key="5">
    <source>
        <dbReference type="ARBA" id="ARBA00023136"/>
    </source>
</evidence>
<evidence type="ECO:0000256" key="9">
    <source>
        <dbReference type="SAM" id="SignalP"/>
    </source>
</evidence>
<dbReference type="CDD" id="cd21176">
    <property type="entry name" value="LPMO_auxiliary-like"/>
    <property type="match status" value="1"/>
</dbReference>
<dbReference type="GO" id="GO:0098552">
    <property type="term" value="C:side of membrane"/>
    <property type="evidence" value="ECO:0007669"/>
    <property type="project" value="UniProtKB-KW"/>
</dbReference>
<evidence type="ECO:0000313" key="12">
    <source>
        <dbReference type="Proteomes" id="UP001174934"/>
    </source>
</evidence>
<keyword evidence="4 9" id="KW-0732">Signal</keyword>
<keyword evidence="12" id="KW-1185">Reference proteome</keyword>
<dbReference type="AlphaFoldDB" id="A0AA40CAI7"/>
<dbReference type="Proteomes" id="UP001174934">
    <property type="component" value="Unassembled WGS sequence"/>
</dbReference>